<dbReference type="EMBL" id="MFJZ01000040">
    <property type="protein sequence ID" value="OGG29684.1"/>
    <property type="molecule type" value="Genomic_DNA"/>
</dbReference>
<evidence type="ECO:0000313" key="5">
    <source>
        <dbReference type="EMBL" id="OGG29684.1"/>
    </source>
</evidence>
<dbReference type="Pfam" id="PF00702">
    <property type="entry name" value="Hydrolase"/>
    <property type="match status" value="1"/>
</dbReference>
<dbReference type="PANTHER" id="PTHR46470">
    <property type="entry name" value="N-ACYLNEURAMINATE-9-PHOSPHATASE"/>
    <property type="match status" value="1"/>
</dbReference>
<comment type="cofactor">
    <cofactor evidence="1">
        <name>Mg(2+)</name>
        <dbReference type="ChEBI" id="CHEBI:18420"/>
    </cofactor>
</comment>
<gene>
    <name evidence="5" type="ORF">A2973_00300</name>
</gene>
<proteinExistence type="predicted"/>
<protein>
    <submittedName>
        <fullName evidence="5">Uncharacterized protein</fullName>
    </submittedName>
</protein>
<reference evidence="5 6" key="1">
    <citation type="journal article" date="2016" name="Nat. Commun.">
        <title>Thousands of microbial genomes shed light on interconnected biogeochemical processes in an aquifer system.</title>
        <authorList>
            <person name="Anantharaman K."/>
            <person name="Brown C.T."/>
            <person name="Hug L.A."/>
            <person name="Sharon I."/>
            <person name="Castelle C.J."/>
            <person name="Probst A.J."/>
            <person name="Thomas B.C."/>
            <person name="Singh A."/>
            <person name="Wilkins M.J."/>
            <person name="Karaoz U."/>
            <person name="Brodie E.L."/>
            <person name="Williams K.H."/>
            <person name="Hubbard S.S."/>
            <person name="Banfield J.F."/>
        </authorList>
    </citation>
    <scope>NUCLEOTIDE SEQUENCE [LARGE SCALE GENOMIC DNA]</scope>
</reference>
<dbReference type="InterPro" id="IPR006439">
    <property type="entry name" value="HAD-SF_hydro_IA"/>
</dbReference>
<dbReference type="GO" id="GO:0046872">
    <property type="term" value="F:metal ion binding"/>
    <property type="evidence" value="ECO:0007669"/>
    <property type="project" value="UniProtKB-KW"/>
</dbReference>
<dbReference type="InterPro" id="IPR051400">
    <property type="entry name" value="HAD-like_hydrolase"/>
</dbReference>
<dbReference type="GO" id="GO:0044281">
    <property type="term" value="P:small molecule metabolic process"/>
    <property type="evidence" value="ECO:0007669"/>
    <property type="project" value="UniProtKB-ARBA"/>
</dbReference>
<dbReference type="GO" id="GO:0016791">
    <property type="term" value="F:phosphatase activity"/>
    <property type="evidence" value="ECO:0007669"/>
    <property type="project" value="TreeGrafter"/>
</dbReference>
<keyword evidence="2" id="KW-0479">Metal-binding</keyword>
<accession>A0A1F6AY98</accession>
<organism evidence="5 6">
    <name type="scientific">Candidatus Gottesmanbacteria bacterium RIFCSPLOWO2_01_FULL_49_10</name>
    <dbReference type="NCBI Taxonomy" id="1798396"/>
    <lineage>
        <taxon>Bacteria</taxon>
        <taxon>Candidatus Gottesmaniibacteriota</taxon>
    </lineage>
</organism>
<evidence type="ECO:0000256" key="4">
    <source>
        <dbReference type="ARBA" id="ARBA00022842"/>
    </source>
</evidence>
<dbReference type="Gene3D" id="3.40.50.1000">
    <property type="entry name" value="HAD superfamily/HAD-like"/>
    <property type="match status" value="1"/>
</dbReference>
<name>A0A1F6AY98_9BACT</name>
<dbReference type="Gene3D" id="1.10.150.520">
    <property type="match status" value="1"/>
</dbReference>
<keyword evidence="3" id="KW-0378">Hydrolase</keyword>
<dbReference type="SUPFAM" id="SSF56784">
    <property type="entry name" value="HAD-like"/>
    <property type="match status" value="1"/>
</dbReference>
<sequence length="216" mass="24650">MKFHDIAVLIWDFDGTLYKPNPALFAAVRQAEYRTIMAHTGWTKEHTIEAFEKLYKKVYSSATETVARIVGIPTEDAAVEMENYFDRRDFLKRDDRLIELFQKLKSYRHIILANGVIARHKETLKVLGLPAKTFELMVTSEVVGKTKPHPEGFQYILNYTKLPSKEHLMIGDRDLVDLAPARALGIKTCLVWSDKPSAHADITLPTIYDLSSCLPL</sequence>
<dbReference type="SFLD" id="SFLDS00003">
    <property type="entry name" value="Haloacid_Dehalogenase"/>
    <property type="match status" value="1"/>
</dbReference>
<dbReference type="STRING" id="1798396.A2973_00300"/>
<dbReference type="PANTHER" id="PTHR46470:SF2">
    <property type="entry name" value="GLYCERALDEHYDE 3-PHOSPHATE PHOSPHATASE"/>
    <property type="match status" value="1"/>
</dbReference>
<evidence type="ECO:0000256" key="1">
    <source>
        <dbReference type="ARBA" id="ARBA00001946"/>
    </source>
</evidence>
<dbReference type="InterPro" id="IPR023214">
    <property type="entry name" value="HAD_sf"/>
</dbReference>
<evidence type="ECO:0000313" key="6">
    <source>
        <dbReference type="Proteomes" id="UP000176409"/>
    </source>
</evidence>
<dbReference type="Proteomes" id="UP000176409">
    <property type="component" value="Unassembled WGS sequence"/>
</dbReference>
<dbReference type="SFLD" id="SFLDG01129">
    <property type="entry name" value="C1.5:_HAD__Beta-PGM__Phosphata"/>
    <property type="match status" value="1"/>
</dbReference>
<keyword evidence="4" id="KW-0460">Magnesium</keyword>
<dbReference type="InterPro" id="IPR036412">
    <property type="entry name" value="HAD-like_sf"/>
</dbReference>
<comment type="caution">
    <text evidence="5">The sequence shown here is derived from an EMBL/GenBank/DDBJ whole genome shotgun (WGS) entry which is preliminary data.</text>
</comment>
<dbReference type="AlphaFoldDB" id="A0A1F6AY98"/>
<evidence type="ECO:0000256" key="2">
    <source>
        <dbReference type="ARBA" id="ARBA00022723"/>
    </source>
</evidence>
<evidence type="ECO:0000256" key="3">
    <source>
        <dbReference type="ARBA" id="ARBA00022801"/>
    </source>
</evidence>
<dbReference type="PRINTS" id="PR00413">
    <property type="entry name" value="HADHALOGNASE"/>
</dbReference>
<dbReference type="NCBIfam" id="TIGR01549">
    <property type="entry name" value="HAD-SF-IA-v1"/>
    <property type="match status" value="1"/>
</dbReference>